<organism evidence="3 4">
    <name type="scientific">Metabacillus herbersteinensis</name>
    <dbReference type="NCBI Taxonomy" id="283816"/>
    <lineage>
        <taxon>Bacteria</taxon>
        <taxon>Bacillati</taxon>
        <taxon>Bacillota</taxon>
        <taxon>Bacilli</taxon>
        <taxon>Bacillales</taxon>
        <taxon>Bacillaceae</taxon>
        <taxon>Metabacillus</taxon>
    </lineage>
</organism>
<sequence>MADGSVVIDAKIKDDGMEKGLKAIKNKLKSFRKELDRIASKDMNKLDDAIKRINGRLDNMQELGAAIAIAPAAVPAVAALTGGVLALSSAFGAAGVGAIGFGAVAIPTLKDIFEANTDLIEAEKKLAEADSAEERAEALKELKAATEGLTDSQKEALTAYREFGSFWDEYAKKFQEPVLEMFTTGLETLKNLLELSEPVIHEAAEGLNNVMDALNRSLGTDGVKDFFEYLASDAQSSIENFGTIFGNITLGIMNLMEAFSPLSNDMQDGLVGLTEKFANWTSTLGDSDEFQKFTDYIRENGPLLLELLGNLVDIFIELAEAVAPIGEDILKIATALSGDFAEALENNENLKEFSGEIVILAGAFAALSPILIPIINGLVWLSRLFGGIPALITLGIIAFEFFKVKLEELRDKTLFDIGVWFFKMSAKITEFKEDAKEKIGDFVNEQVDKFQELRDKTVSKITDMVNNGIQKFEDFKKSASEKFNAAKDNIINPIKEAKDDISGFIDEIKGFFDNMKLKIPEITLPRLPKISVGMSHKEFMGASIPVPNITWHKTGGVFTRPVVAGNAGFGDVEEGIIPFAGPHAKKIANLIANEMPNNGNSQSIIVQSILNGRIIAEETVETMSQLLGQRQIGSNRRV</sequence>
<dbReference type="RefSeq" id="WP_378931845.1">
    <property type="nucleotide sequence ID" value="NZ_JBHLVO010000003.1"/>
</dbReference>
<gene>
    <name evidence="3" type="ORF">ACFFIX_06655</name>
</gene>
<keyword evidence="2" id="KW-1133">Transmembrane helix</keyword>
<evidence type="ECO:0000256" key="2">
    <source>
        <dbReference type="SAM" id="Phobius"/>
    </source>
</evidence>
<evidence type="ECO:0008006" key="5">
    <source>
        <dbReference type="Google" id="ProtNLM"/>
    </source>
</evidence>
<feature type="transmembrane region" description="Helical" evidence="2">
    <location>
        <begin position="357"/>
        <end position="378"/>
    </location>
</feature>
<keyword evidence="2" id="KW-0812">Transmembrane</keyword>
<name>A0ABV6GCH7_9BACI</name>
<proteinExistence type="predicted"/>
<dbReference type="Proteomes" id="UP001589854">
    <property type="component" value="Unassembled WGS sequence"/>
</dbReference>
<keyword evidence="2" id="KW-0472">Membrane</keyword>
<feature type="transmembrane region" description="Helical" evidence="2">
    <location>
        <begin position="63"/>
        <end position="84"/>
    </location>
</feature>
<reference evidence="3 4" key="1">
    <citation type="submission" date="2024-09" db="EMBL/GenBank/DDBJ databases">
        <authorList>
            <person name="Sun Q."/>
            <person name="Mori K."/>
        </authorList>
    </citation>
    <scope>NUCLEOTIDE SEQUENCE [LARGE SCALE GENOMIC DNA]</scope>
    <source>
        <strain evidence="3 4">CCM 7228</strain>
    </source>
</reference>
<evidence type="ECO:0000313" key="3">
    <source>
        <dbReference type="EMBL" id="MFC0271131.1"/>
    </source>
</evidence>
<keyword evidence="1" id="KW-0175">Coiled coil</keyword>
<keyword evidence="4" id="KW-1185">Reference proteome</keyword>
<feature type="transmembrane region" description="Helical" evidence="2">
    <location>
        <begin position="90"/>
        <end position="109"/>
    </location>
</feature>
<feature type="coiled-coil region" evidence="1">
    <location>
        <begin position="119"/>
        <end position="155"/>
    </location>
</feature>
<evidence type="ECO:0000256" key="1">
    <source>
        <dbReference type="SAM" id="Coils"/>
    </source>
</evidence>
<dbReference type="EMBL" id="JBHLVO010000003">
    <property type="protein sequence ID" value="MFC0271131.1"/>
    <property type="molecule type" value="Genomic_DNA"/>
</dbReference>
<evidence type="ECO:0000313" key="4">
    <source>
        <dbReference type="Proteomes" id="UP001589854"/>
    </source>
</evidence>
<protein>
    <recommendedName>
        <fullName evidence="5">Phage tail tape measure protein</fullName>
    </recommendedName>
</protein>
<feature type="coiled-coil region" evidence="1">
    <location>
        <begin position="21"/>
        <end position="63"/>
    </location>
</feature>
<dbReference type="Gene3D" id="1.20.1170.10">
    <property type="match status" value="1"/>
</dbReference>
<feature type="transmembrane region" description="Helical" evidence="2">
    <location>
        <begin position="384"/>
        <end position="402"/>
    </location>
</feature>
<comment type="caution">
    <text evidence="3">The sequence shown here is derived from an EMBL/GenBank/DDBJ whole genome shotgun (WGS) entry which is preliminary data.</text>
</comment>
<accession>A0ABV6GCH7</accession>